<comment type="caution">
    <text evidence="1">The sequence shown here is derived from an EMBL/GenBank/DDBJ whole genome shotgun (WGS) entry which is preliminary data.</text>
</comment>
<dbReference type="EMBL" id="AJAU01000015">
    <property type="protein sequence ID" value="EOL46603.1"/>
    <property type="molecule type" value="Genomic_DNA"/>
</dbReference>
<name>R3TZJ8_9ENTE</name>
<gene>
    <name evidence="1" type="ORF">UC7_01275</name>
</gene>
<accession>R3TZJ8</accession>
<dbReference type="AlphaFoldDB" id="R3TZJ8"/>
<dbReference type="Proteomes" id="UP000013840">
    <property type="component" value="Unassembled WGS sequence"/>
</dbReference>
<evidence type="ECO:0000313" key="2">
    <source>
        <dbReference type="Proteomes" id="UP000013840"/>
    </source>
</evidence>
<reference evidence="1 2" key="1">
    <citation type="submission" date="2013-02" db="EMBL/GenBank/DDBJ databases">
        <title>The Genome Sequence of Enterococcus caccae BAA-1240.</title>
        <authorList>
            <consortium name="The Broad Institute Genome Sequencing Platform"/>
            <consortium name="The Broad Institute Genome Sequencing Center for Infectious Disease"/>
            <person name="Earl A.M."/>
            <person name="Gilmore M.S."/>
            <person name="Lebreton F."/>
            <person name="Walker B."/>
            <person name="Young S.K."/>
            <person name="Zeng Q."/>
            <person name="Gargeya S."/>
            <person name="Fitzgerald M."/>
            <person name="Haas B."/>
            <person name="Abouelleil A."/>
            <person name="Alvarado L."/>
            <person name="Arachchi H.M."/>
            <person name="Berlin A.M."/>
            <person name="Chapman S.B."/>
            <person name="Dewar J."/>
            <person name="Goldberg J."/>
            <person name="Griggs A."/>
            <person name="Gujja S."/>
            <person name="Hansen M."/>
            <person name="Howarth C."/>
            <person name="Imamovic A."/>
            <person name="Larimer J."/>
            <person name="McCowan C."/>
            <person name="Murphy C."/>
            <person name="Neiman D."/>
            <person name="Pearson M."/>
            <person name="Priest M."/>
            <person name="Roberts A."/>
            <person name="Saif S."/>
            <person name="Shea T."/>
            <person name="Sisk P."/>
            <person name="Sykes S."/>
            <person name="Wortman J."/>
            <person name="Nusbaum C."/>
            <person name="Birren B."/>
        </authorList>
    </citation>
    <scope>NUCLEOTIDE SEQUENCE [LARGE SCALE GENOMIC DNA]</scope>
    <source>
        <strain evidence="1 2">ATCC BAA-1240</strain>
    </source>
</reference>
<evidence type="ECO:0000313" key="1">
    <source>
        <dbReference type="EMBL" id="EOL46603.1"/>
    </source>
</evidence>
<organism evidence="1 2">
    <name type="scientific">Enterococcus caccae ATCC BAA-1240</name>
    <dbReference type="NCBI Taxonomy" id="1158612"/>
    <lineage>
        <taxon>Bacteria</taxon>
        <taxon>Bacillati</taxon>
        <taxon>Bacillota</taxon>
        <taxon>Bacilli</taxon>
        <taxon>Lactobacillales</taxon>
        <taxon>Enterococcaceae</taxon>
        <taxon>Enterococcus</taxon>
    </lineage>
</organism>
<sequence>MSYRYSQYFFEMYILVRARDKTKKQFYFGL</sequence>
<proteinExistence type="predicted"/>
<keyword evidence="2" id="KW-1185">Reference proteome</keyword>
<protein>
    <submittedName>
        <fullName evidence="1">Uncharacterized protein</fullName>
    </submittedName>
</protein>